<dbReference type="Proteomes" id="UP001198962">
    <property type="component" value="Unassembled WGS sequence"/>
</dbReference>
<evidence type="ECO:0000256" key="4">
    <source>
        <dbReference type="ARBA" id="ARBA00022912"/>
    </source>
</evidence>
<comment type="similarity">
    <text evidence="1">Belongs to the metallo-dependent hydrolases superfamily. CpsB/CapC family.</text>
</comment>
<organism evidence="6 7">
    <name type="scientific">Brotaphodocola catenula</name>
    <dbReference type="NCBI Taxonomy" id="2885361"/>
    <lineage>
        <taxon>Bacteria</taxon>
        <taxon>Bacillati</taxon>
        <taxon>Bacillota</taxon>
        <taxon>Clostridia</taxon>
        <taxon>Lachnospirales</taxon>
        <taxon>Lachnospiraceae</taxon>
        <taxon>Brotaphodocola</taxon>
    </lineage>
</organism>
<evidence type="ECO:0000256" key="3">
    <source>
        <dbReference type="ARBA" id="ARBA00022801"/>
    </source>
</evidence>
<dbReference type="GO" id="GO:0004725">
    <property type="term" value="F:protein tyrosine phosphatase activity"/>
    <property type="evidence" value="ECO:0007669"/>
    <property type="project" value="UniProtKB-EC"/>
</dbReference>
<proteinExistence type="inferred from homology"/>
<comment type="caution">
    <text evidence="6">The sequence shown here is derived from an EMBL/GenBank/DDBJ whole genome shotgun (WGS) entry which is preliminary data.</text>
</comment>
<comment type="catalytic activity">
    <reaction evidence="5">
        <text>O-phospho-L-tyrosyl-[protein] + H2O = L-tyrosyl-[protein] + phosphate</text>
        <dbReference type="Rhea" id="RHEA:10684"/>
        <dbReference type="Rhea" id="RHEA-COMP:10136"/>
        <dbReference type="Rhea" id="RHEA-COMP:20101"/>
        <dbReference type="ChEBI" id="CHEBI:15377"/>
        <dbReference type="ChEBI" id="CHEBI:43474"/>
        <dbReference type="ChEBI" id="CHEBI:46858"/>
        <dbReference type="ChEBI" id="CHEBI:61978"/>
        <dbReference type="EC" id="3.1.3.48"/>
    </reaction>
</comment>
<evidence type="ECO:0000256" key="5">
    <source>
        <dbReference type="ARBA" id="ARBA00051722"/>
    </source>
</evidence>
<dbReference type="AlphaFoldDB" id="A0AAE3AUG4"/>
<dbReference type="Gene3D" id="3.20.20.140">
    <property type="entry name" value="Metal-dependent hydrolases"/>
    <property type="match status" value="1"/>
</dbReference>
<sequence length="244" mass="28358">MPVIVDVHAHILPGVDDGSGSMEESLKMLEMAAAEGIGAVVATPHYSHRRGITGYQELIQELRQRVQQKLPGFQLYLGQETYYKEELLRDLENGRALPLNGSRYVLVEFDPSVPYQNLYRGIRQLLSAGYVPIVAHMERYRCLREERNLQDLRRSGCLLQMNYDSLNGSIFQAETRWCRNQVKKGYIHLMGTDMHRIDWREPKIQEALKWLENHLDEEMLRRLLRTNAIKVLRNEPIGEIQKQG</sequence>
<keyword evidence="4" id="KW-0904">Protein phosphatase</keyword>
<evidence type="ECO:0000313" key="7">
    <source>
        <dbReference type="Proteomes" id="UP001198962"/>
    </source>
</evidence>
<dbReference type="EC" id="3.1.3.48" evidence="2"/>
<name>A0AAE3AUG4_9FIRM</name>
<gene>
    <name evidence="6" type="ORF">LKD32_11915</name>
</gene>
<dbReference type="InterPro" id="IPR016195">
    <property type="entry name" value="Pol/histidinol_Pase-like"/>
</dbReference>
<evidence type="ECO:0000313" key="6">
    <source>
        <dbReference type="EMBL" id="MCC2165567.1"/>
    </source>
</evidence>
<dbReference type="PIRSF" id="PIRSF016557">
    <property type="entry name" value="Caps_synth_CpsB"/>
    <property type="match status" value="1"/>
</dbReference>
<reference evidence="6" key="1">
    <citation type="submission" date="2021-10" db="EMBL/GenBank/DDBJ databases">
        <title>Anaerobic single-cell dispensing facilitates the cultivation of human gut bacteria.</title>
        <authorList>
            <person name="Afrizal A."/>
        </authorList>
    </citation>
    <scope>NUCLEOTIDE SEQUENCE</scope>
    <source>
        <strain evidence="6">CLA-AA-H274</strain>
    </source>
</reference>
<dbReference type="InterPro" id="IPR016667">
    <property type="entry name" value="Caps_polysacc_synth_CpsB/CapC"/>
</dbReference>
<protein>
    <recommendedName>
        <fullName evidence="2">protein-tyrosine-phosphatase</fullName>
        <ecNumber evidence="2">3.1.3.48</ecNumber>
    </recommendedName>
</protein>
<evidence type="ECO:0000256" key="1">
    <source>
        <dbReference type="ARBA" id="ARBA00005750"/>
    </source>
</evidence>
<evidence type="ECO:0000256" key="2">
    <source>
        <dbReference type="ARBA" id="ARBA00013064"/>
    </source>
</evidence>
<dbReference type="PANTHER" id="PTHR39181:SF1">
    <property type="entry name" value="TYROSINE-PROTEIN PHOSPHATASE YWQE"/>
    <property type="match status" value="1"/>
</dbReference>
<keyword evidence="7" id="KW-1185">Reference proteome</keyword>
<keyword evidence="3" id="KW-0378">Hydrolase</keyword>
<dbReference type="PANTHER" id="PTHR39181">
    <property type="entry name" value="TYROSINE-PROTEIN PHOSPHATASE YWQE"/>
    <property type="match status" value="1"/>
</dbReference>
<dbReference type="SUPFAM" id="SSF89550">
    <property type="entry name" value="PHP domain-like"/>
    <property type="match status" value="1"/>
</dbReference>
<dbReference type="EMBL" id="JAJEPU010000041">
    <property type="protein sequence ID" value="MCC2165567.1"/>
    <property type="molecule type" value="Genomic_DNA"/>
</dbReference>
<dbReference type="Pfam" id="PF19567">
    <property type="entry name" value="CpsB_CapC"/>
    <property type="match status" value="1"/>
</dbReference>
<accession>A0AAE3AUG4</accession>
<dbReference type="GO" id="GO:0030145">
    <property type="term" value="F:manganese ion binding"/>
    <property type="evidence" value="ECO:0007669"/>
    <property type="project" value="InterPro"/>
</dbReference>